<accession>A0ABD1CM81</accession>
<dbReference type="InterPro" id="IPR032675">
    <property type="entry name" value="LRR_dom_sf"/>
</dbReference>
<sequence length="361" mass="41881">MLRFTPNLKHLELKDVKLVDRNNNKFKLENLEKLKVSETHAGILDSLEKIVTKPLKKFTFLSEGFCFNRYNANTNIESDVEAQQKIINFISTRQEMLEEINIHPVKYTSEQLLQLRQCKLKKLIIERHNFESKAIYERNLLDFVRAQPTLEKLVMNEPLSVKVANEISQSLPNLKQLTVHTTNCEGFNMNLFFRTMNNLQILYLAGESQLDYVNDCQLPKLKEFILSVTKVKGDSLQRFLKHSTSLNQLSLVGCHFDNWSNFMSLLVQLKALKCLMIIFTGEFITSHDQFASEAKLGIERLRTMKIMDYGNLTFDELSTLLGMCPELRFLNLKGVVEPLQERLAQTVCRKLTKLETFYADV</sequence>
<comment type="caution">
    <text evidence="1">The sequence shown here is derived from an EMBL/GenBank/DDBJ whole genome shotgun (WGS) entry which is preliminary data.</text>
</comment>
<protein>
    <submittedName>
        <fullName evidence="1">Uncharacterized protein</fullName>
    </submittedName>
</protein>
<name>A0ABD1CM81_CULPP</name>
<dbReference type="AlphaFoldDB" id="A0ABD1CM81"/>
<dbReference type="EMBL" id="JBEHCU010010949">
    <property type="protein sequence ID" value="KAL1377458.1"/>
    <property type="molecule type" value="Genomic_DNA"/>
</dbReference>
<gene>
    <name evidence="1" type="ORF">pipiens_004174</name>
</gene>
<organism evidence="1 2">
    <name type="scientific">Culex pipiens pipiens</name>
    <name type="common">Northern house mosquito</name>
    <dbReference type="NCBI Taxonomy" id="38569"/>
    <lineage>
        <taxon>Eukaryota</taxon>
        <taxon>Metazoa</taxon>
        <taxon>Ecdysozoa</taxon>
        <taxon>Arthropoda</taxon>
        <taxon>Hexapoda</taxon>
        <taxon>Insecta</taxon>
        <taxon>Pterygota</taxon>
        <taxon>Neoptera</taxon>
        <taxon>Endopterygota</taxon>
        <taxon>Diptera</taxon>
        <taxon>Nematocera</taxon>
        <taxon>Culicoidea</taxon>
        <taxon>Culicidae</taxon>
        <taxon>Culicinae</taxon>
        <taxon>Culicini</taxon>
        <taxon>Culex</taxon>
        <taxon>Culex</taxon>
    </lineage>
</organism>
<dbReference type="Gene3D" id="3.80.10.10">
    <property type="entry name" value="Ribonuclease Inhibitor"/>
    <property type="match status" value="1"/>
</dbReference>
<evidence type="ECO:0000313" key="2">
    <source>
        <dbReference type="Proteomes" id="UP001562425"/>
    </source>
</evidence>
<dbReference type="Proteomes" id="UP001562425">
    <property type="component" value="Unassembled WGS sequence"/>
</dbReference>
<keyword evidence="2" id="KW-1185">Reference proteome</keyword>
<reference evidence="1 2" key="1">
    <citation type="submission" date="2024-05" db="EMBL/GenBank/DDBJ databases">
        <title>Culex pipiens pipiens assembly and annotation.</title>
        <authorList>
            <person name="Alout H."/>
            <person name="Durand T."/>
        </authorList>
    </citation>
    <scope>NUCLEOTIDE SEQUENCE [LARGE SCALE GENOMIC DNA]</scope>
    <source>
        <strain evidence="1">HA-2024</strain>
        <tissue evidence="1">Whole body</tissue>
    </source>
</reference>
<dbReference type="SUPFAM" id="SSF52047">
    <property type="entry name" value="RNI-like"/>
    <property type="match status" value="1"/>
</dbReference>
<evidence type="ECO:0000313" key="1">
    <source>
        <dbReference type="EMBL" id="KAL1377458.1"/>
    </source>
</evidence>
<proteinExistence type="predicted"/>